<sequence length="150" mass="16799">MAQSPCHINNSRIEDTIPKKAHRLHILCITFESQISGMSAEWSVGLFGCFGDCGTSCCMHGTLYVLLGTIGCQCLYSCTKRSSMRAQYNLQQSPCFDCCVHFFCESCALCQEYRELEKRGFNMAKGWEGSNKMVGCVQGMKPPGKQRMCF</sequence>
<proteinExistence type="predicted"/>
<keyword evidence="2" id="KW-1185">Reference proteome</keyword>
<dbReference type="InterPro" id="IPR006461">
    <property type="entry name" value="PLAC_motif_containing"/>
</dbReference>
<name>J3MD45_ORYBR</name>
<evidence type="ECO:0000313" key="1">
    <source>
        <dbReference type="EnsemblPlants" id="OB06G19390.1"/>
    </source>
</evidence>
<dbReference type="OMA" id="CADCCQI"/>
<dbReference type="AlphaFoldDB" id="J3MD45"/>
<dbReference type="Gramene" id="OB06G19390.1">
    <property type="protein sequence ID" value="OB06G19390.1"/>
    <property type="gene ID" value="OB06G19390"/>
</dbReference>
<organism evidence="1">
    <name type="scientific">Oryza brachyantha</name>
    <name type="common">malo sina</name>
    <dbReference type="NCBI Taxonomy" id="4533"/>
    <lineage>
        <taxon>Eukaryota</taxon>
        <taxon>Viridiplantae</taxon>
        <taxon>Streptophyta</taxon>
        <taxon>Embryophyta</taxon>
        <taxon>Tracheophyta</taxon>
        <taxon>Spermatophyta</taxon>
        <taxon>Magnoliopsida</taxon>
        <taxon>Liliopsida</taxon>
        <taxon>Poales</taxon>
        <taxon>Poaceae</taxon>
        <taxon>BOP clade</taxon>
        <taxon>Oryzoideae</taxon>
        <taxon>Oryzeae</taxon>
        <taxon>Oryzinae</taxon>
        <taxon>Oryza</taxon>
    </lineage>
</organism>
<accession>J3MD45</accession>
<dbReference type="eggNOG" id="ENOG502S52C">
    <property type="taxonomic scope" value="Eukaryota"/>
</dbReference>
<reference evidence="1" key="2">
    <citation type="submission" date="2013-04" db="UniProtKB">
        <authorList>
            <consortium name="EnsemblPlants"/>
        </authorList>
    </citation>
    <scope>IDENTIFICATION</scope>
</reference>
<evidence type="ECO:0000313" key="2">
    <source>
        <dbReference type="Proteomes" id="UP000006038"/>
    </source>
</evidence>
<protein>
    <submittedName>
        <fullName evidence="1">Uncharacterized protein</fullName>
    </submittedName>
</protein>
<dbReference type="Proteomes" id="UP000006038">
    <property type="component" value="Chromosome 6"/>
</dbReference>
<dbReference type="NCBIfam" id="TIGR01571">
    <property type="entry name" value="A_thal_Cys_rich"/>
    <property type="match status" value="1"/>
</dbReference>
<reference evidence="1" key="1">
    <citation type="journal article" date="2013" name="Nat. Commun.">
        <title>Whole-genome sequencing of Oryza brachyantha reveals mechanisms underlying Oryza genome evolution.</title>
        <authorList>
            <person name="Chen J."/>
            <person name="Huang Q."/>
            <person name="Gao D."/>
            <person name="Wang J."/>
            <person name="Lang Y."/>
            <person name="Liu T."/>
            <person name="Li B."/>
            <person name="Bai Z."/>
            <person name="Luis Goicoechea J."/>
            <person name="Liang C."/>
            <person name="Chen C."/>
            <person name="Zhang W."/>
            <person name="Sun S."/>
            <person name="Liao Y."/>
            <person name="Zhang X."/>
            <person name="Yang L."/>
            <person name="Song C."/>
            <person name="Wang M."/>
            <person name="Shi J."/>
            <person name="Liu G."/>
            <person name="Liu J."/>
            <person name="Zhou H."/>
            <person name="Zhou W."/>
            <person name="Yu Q."/>
            <person name="An N."/>
            <person name="Chen Y."/>
            <person name="Cai Q."/>
            <person name="Wang B."/>
            <person name="Liu B."/>
            <person name="Min J."/>
            <person name="Huang Y."/>
            <person name="Wu H."/>
            <person name="Li Z."/>
            <person name="Zhang Y."/>
            <person name="Yin Y."/>
            <person name="Song W."/>
            <person name="Jiang J."/>
            <person name="Jackson S.A."/>
            <person name="Wing R.A."/>
            <person name="Wang J."/>
            <person name="Chen M."/>
        </authorList>
    </citation>
    <scope>NUCLEOTIDE SEQUENCE [LARGE SCALE GENOMIC DNA]</scope>
    <source>
        <strain evidence="1">cv. IRGC 101232</strain>
    </source>
</reference>
<dbReference type="EnsemblPlants" id="OB06G19390.1">
    <property type="protein sequence ID" value="OB06G19390.1"/>
    <property type="gene ID" value="OB06G19390"/>
</dbReference>
<dbReference type="PANTHER" id="PTHR15907">
    <property type="entry name" value="DUF614 FAMILY PROTEIN-RELATED"/>
    <property type="match status" value="1"/>
</dbReference>
<dbReference type="HOGENOM" id="CLU_1707481_0_0_1"/>
<dbReference type="STRING" id="4533.J3MD45"/>
<dbReference type="Pfam" id="PF04749">
    <property type="entry name" value="PLAC8"/>
    <property type="match status" value="1"/>
</dbReference>